<evidence type="ECO:0000313" key="7">
    <source>
        <dbReference type="EMBL" id="MDG3004422.1"/>
    </source>
</evidence>
<dbReference type="PANTHER" id="PTHR35889">
    <property type="entry name" value="CYCLOINULO-OLIGOSACCHARIDE FRUCTANOTRANSFERASE-RELATED"/>
    <property type="match status" value="1"/>
</dbReference>
<evidence type="ECO:0000256" key="1">
    <source>
        <dbReference type="ARBA" id="ARBA00022723"/>
    </source>
</evidence>
<feature type="chain" id="PRO_5046548181" evidence="5">
    <location>
        <begin position="30"/>
        <end position="527"/>
    </location>
</feature>
<comment type="caution">
    <text evidence="7">The sequence shown here is derived from an EMBL/GenBank/DDBJ whole genome shotgun (WGS) entry which is preliminary data.</text>
</comment>
<dbReference type="EMBL" id="JARRAG010000002">
    <property type="protein sequence ID" value="MDG3004422.1"/>
    <property type="molecule type" value="Genomic_DNA"/>
</dbReference>
<dbReference type="InterPro" id="IPR009056">
    <property type="entry name" value="Cyt_c-like_dom"/>
</dbReference>
<evidence type="ECO:0000256" key="3">
    <source>
        <dbReference type="PROSITE-ProRule" id="PRU00433"/>
    </source>
</evidence>
<feature type="signal peptide" evidence="5">
    <location>
        <begin position="1"/>
        <end position="29"/>
    </location>
</feature>
<dbReference type="RefSeq" id="WP_277860780.1">
    <property type="nucleotide sequence ID" value="NZ_JARRAG010000002.1"/>
</dbReference>
<protein>
    <submittedName>
        <fullName evidence="7">Cytochrome C</fullName>
    </submittedName>
</protein>
<proteinExistence type="predicted"/>
<gene>
    <name evidence="7" type="ORF">PZE19_11610</name>
</gene>
<accession>A0ABT6FA19</accession>
<organism evidence="7 8">
    <name type="scientific">Paludisphaera mucosa</name>
    <dbReference type="NCBI Taxonomy" id="3030827"/>
    <lineage>
        <taxon>Bacteria</taxon>
        <taxon>Pseudomonadati</taxon>
        <taxon>Planctomycetota</taxon>
        <taxon>Planctomycetia</taxon>
        <taxon>Isosphaerales</taxon>
        <taxon>Isosphaeraceae</taxon>
        <taxon>Paludisphaera</taxon>
    </lineage>
</organism>
<dbReference type="Pfam" id="PF07635">
    <property type="entry name" value="PSCyt1"/>
    <property type="match status" value="1"/>
</dbReference>
<dbReference type="PANTHER" id="PTHR35889:SF3">
    <property type="entry name" value="F-BOX DOMAIN-CONTAINING PROTEIN"/>
    <property type="match status" value="1"/>
</dbReference>
<feature type="compositionally biased region" description="Basic and acidic residues" evidence="4">
    <location>
        <begin position="84"/>
        <end position="108"/>
    </location>
</feature>
<keyword evidence="5" id="KW-0732">Signal</keyword>
<keyword evidence="2 3" id="KW-0408">Iron</keyword>
<keyword evidence="3" id="KW-0349">Heme</keyword>
<dbReference type="InterPro" id="IPR011429">
    <property type="entry name" value="Cyt_c_Planctomycete-type"/>
</dbReference>
<dbReference type="Proteomes" id="UP001216907">
    <property type="component" value="Unassembled WGS sequence"/>
</dbReference>
<keyword evidence="1 3" id="KW-0479">Metal-binding</keyword>
<evidence type="ECO:0000256" key="2">
    <source>
        <dbReference type="ARBA" id="ARBA00023004"/>
    </source>
</evidence>
<sequence length="527" mass="56083">MTTAIRPRALALGLLASAAALLGPSPAAPARTAQDPTADGAVMEEPVQGEVMEVDPNAPQRKRTRNRGGARKAAAKSATAKPADAAKADAAKADAPKADAPKAAETKPGEPSFARDVAPILVANCVGCHTSPNGNGFKRGKLDMGSFEKFMKGGASGPAAVAGKADDSHLILRVKGEEEPRMPPNNDARLGEPAIAAFENWVKAGAKLDAGLDPKVPFKTYAASLQDVSKAKLAQLSPEERDAKVKAAGLDRWKKANPALKPEMETSEHFALFSTLPKDHATAALKSIEAQLAAIRRVLGTEMTEWPEKVSFYVFSERKDYVEFVRTVKPREVDDLEEGDADLKTPQPYVVIVAPHDSPADASAAAPKRKARGRRDAETADGRRTLTGLLIENLGKGAVLATGSSPRWLAEGLGGYLASGLERRSGHFVKLRRVALDAFRLGWPTKAGDVLGGGEGVSPEEFRGVSFGLVECLNSPKYRPLFPQFLKEMSKGGEKLDDAIKEVYGADRESFLTETGEWIAATYGGDE</sequence>
<reference evidence="7 8" key="1">
    <citation type="submission" date="2023-03" db="EMBL/GenBank/DDBJ databases">
        <title>Paludisphaera mucosa sp. nov. a novel planctomycete from northern fen.</title>
        <authorList>
            <person name="Ivanova A."/>
        </authorList>
    </citation>
    <scope>NUCLEOTIDE SEQUENCE [LARGE SCALE GENOMIC DNA]</scope>
    <source>
        <strain evidence="7 8">Pla2</strain>
    </source>
</reference>
<evidence type="ECO:0000313" key="8">
    <source>
        <dbReference type="Proteomes" id="UP001216907"/>
    </source>
</evidence>
<evidence type="ECO:0000259" key="6">
    <source>
        <dbReference type="PROSITE" id="PS51007"/>
    </source>
</evidence>
<evidence type="ECO:0000256" key="4">
    <source>
        <dbReference type="SAM" id="MobiDB-lite"/>
    </source>
</evidence>
<dbReference type="PROSITE" id="PS51007">
    <property type="entry name" value="CYTC"/>
    <property type="match status" value="1"/>
</dbReference>
<feature type="compositionally biased region" description="Basic residues" evidence="4">
    <location>
        <begin position="60"/>
        <end position="74"/>
    </location>
</feature>
<feature type="region of interest" description="Disordered" evidence="4">
    <location>
        <begin position="359"/>
        <end position="379"/>
    </location>
</feature>
<feature type="region of interest" description="Disordered" evidence="4">
    <location>
        <begin position="25"/>
        <end position="112"/>
    </location>
</feature>
<feature type="domain" description="Cytochrome c" evidence="6">
    <location>
        <begin position="104"/>
        <end position="206"/>
    </location>
</feature>
<name>A0ABT6FA19_9BACT</name>
<keyword evidence="8" id="KW-1185">Reference proteome</keyword>
<evidence type="ECO:0000256" key="5">
    <source>
        <dbReference type="SAM" id="SignalP"/>
    </source>
</evidence>